<keyword evidence="3 7" id="KW-0507">mRNA processing</keyword>
<proteinExistence type="inferred from homology"/>
<keyword evidence="4 7" id="KW-0747">Spliceosome</keyword>
<keyword evidence="6 7" id="KW-0539">Nucleus</keyword>
<comment type="subcellular location">
    <subcellularLocation>
        <location evidence="1 7">Nucleus</location>
    </subcellularLocation>
</comment>
<dbReference type="Proteomes" id="UP000218209">
    <property type="component" value="Unassembled WGS sequence"/>
</dbReference>
<evidence type="ECO:0000256" key="3">
    <source>
        <dbReference type="ARBA" id="ARBA00022664"/>
    </source>
</evidence>
<sequence>MANRTDPSAPTAHGIDPQRLLDAHTRDRIYASAYWREECFGLSVAGVAARAAGLTSMGGSVDGGGGIPAPTPFLCLTLKLLQLGADVDTLRLFLDQRHFKYATALGAFYARLAAPPTLVYGLLEPLLADYRRLRIRGRGGGAAAPVTLVPMDVWVDGLLRDEDALGVKLPRLPRRGVLVETGQLGGRVTALDDAELVAWLQRPLGVEGGAGGEGAGGEMGLGLGGGERSRRQPQRQRPWRGGTT</sequence>
<keyword evidence="10" id="KW-1185">Reference proteome</keyword>
<evidence type="ECO:0000313" key="10">
    <source>
        <dbReference type="Proteomes" id="UP000218209"/>
    </source>
</evidence>
<evidence type="ECO:0000256" key="8">
    <source>
        <dbReference type="SAM" id="MobiDB-lite"/>
    </source>
</evidence>
<dbReference type="GO" id="GO:0005681">
    <property type="term" value="C:spliceosomal complex"/>
    <property type="evidence" value="ECO:0007669"/>
    <property type="project" value="UniProtKB-KW"/>
</dbReference>
<dbReference type="AlphaFoldDB" id="A0A1X6NV66"/>
<dbReference type="GO" id="GO:0000398">
    <property type="term" value="P:mRNA splicing, via spliceosome"/>
    <property type="evidence" value="ECO:0007669"/>
    <property type="project" value="UniProtKB-UniRule"/>
</dbReference>
<dbReference type="InterPro" id="IPR005037">
    <property type="entry name" value="PRP38"/>
</dbReference>
<feature type="compositionally biased region" description="Gly residues" evidence="8">
    <location>
        <begin position="209"/>
        <end position="226"/>
    </location>
</feature>
<evidence type="ECO:0000256" key="4">
    <source>
        <dbReference type="ARBA" id="ARBA00022728"/>
    </source>
</evidence>
<comment type="similarity">
    <text evidence="2 7">Belongs to the PRP38 family.</text>
</comment>
<evidence type="ECO:0000256" key="1">
    <source>
        <dbReference type="ARBA" id="ARBA00004123"/>
    </source>
</evidence>
<evidence type="ECO:0000256" key="7">
    <source>
        <dbReference type="RuleBase" id="RU367025"/>
    </source>
</evidence>
<dbReference type="PANTHER" id="PTHR23142">
    <property type="entry name" value="PRE-MRNA-SPLICING FACTOR 38A-RELATED"/>
    <property type="match status" value="1"/>
</dbReference>
<dbReference type="OrthoDB" id="190958at2759"/>
<evidence type="ECO:0000313" key="9">
    <source>
        <dbReference type="EMBL" id="OSX72406.1"/>
    </source>
</evidence>
<feature type="region of interest" description="Disordered" evidence="8">
    <location>
        <begin position="209"/>
        <end position="244"/>
    </location>
</feature>
<evidence type="ECO:0000256" key="6">
    <source>
        <dbReference type="ARBA" id="ARBA00023242"/>
    </source>
</evidence>
<reference evidence="9 10" key="1">
    <citation type="submission" date="2017-03" db="EMBL/GenBank/DDBJ databases">
        <title>WGS assembly of Porphyra umbilicalis.</title>
        <authorList>
            <person name="Brawley S.H."/>
            <person name="Blouin N.A."/>
            <person name="Ficko-Blean E."/>
            <person name="Wheeler G.L."/>
            <person name="Lohr M."/>
            <person name="Goodson H.V."/>
            <person name="Jenkins J.W."/>
            <person name="Blaby-Haas C.E."/>
            <person name="Helliwell K.E."/>
            <person name="Chan C."/>
            <person name="Marriage T."/>
            <person name="Bhattacharya D."/>
            <person name="Klein A.S."/>
            <person name="Badis Y."/>
            <person name="Brodie J."/>
            <person name="Cao Y."/>
            <person name="Collen J."/>
            <person name="Dittami S.M."/>
            <person name="Gachon C.M."/>
            <person name="Green B.R."/>
            <person name="Karpowicz S."/>
            <person name="Kim J.W."/>
            <person name="Kudahl U."/>
            <person name="Lin S."/>
            <person name="Michel G."/>
            <person name="Mittag M."/>
            <person name="Olson B.J."/>
            <person name="Pangilinan J."/>
            <person name="Peng Y."/>
            <person name="Qiu H."/>
            <person name="Shu S."/>
            <person name="Singer J.T."/>
            <person name="Smith A.G."/>
            <person name="Sprecher B.N."/>
            <person name="Wagner V."/>
            <person name="Wang W."/>
            <person name="Wang Z.-Y."/>
            <person name="Yan J."/>
            <person name="Yarish C."/>
            <person name="Zoeuner-Riek S."/>
            <person name="Zhuang Y."/>
            <person name="Zou Y."/>
            <person name="Lindquist E.A."/>
            <person name="Grimwood J."/>
            <person name="Barry K."/>
            <person name="Rokhsar D.S."/>
            <person name="Schmutz J."/>
            <person name="Stiller J.W."/>
            <person name="Grossman A.R."/>
            <person name="Prochnik S.E."/>
        </authorList>
    </citation>
    <scope>NUCLEOTIDE SEQUENCE [LARGE SCALE GENOMIC DNA]</scope>
    <source>
        <strain evidence="9">4086291</strain>
    </source>
</reference>
<gene>
    <name evidence="9" type="ORF">BU14_0438s0001</name>
</gene>
<dbReference type="EMBL" id="KV919063">
    <property type="protein sequence ID" value="OSX72406.1"/>
    <property type="molecule type" value="Genomic_DNA"/>
</dbReference>
<comment type="function">
    <text evidence="7">Required for pre-mRNA splicing.</text>
</comment>
<evidence type="ECO:0000256" key="2">
    <source>
        <dbReference type="ARBA" id="ARBA00006164"/>
    </source>
</evidence>
<evidence type="ECO:0000256" key="5">
    <source>
        <dbReference type="ARBA" id="ARBA00023187"/>
    </source>
</evidence>
<dbReference type="Pfam" id="PF03371">
    <property type="entry name" value="PRP38"/>
    <property type="match status" value="1"/>
</dbReference>
<accession>A0A1X6NV66</accession>
<organism evidence="9 10">
    <name type="scientific">Porphyra umbilicalis</name>
    <name type="common">Purple laver</name>
    <name type="synonym">Red alga</name>
    <dbReference type="NCBI Taxonomy" id="2786"/>
    <lineage>
        <taxon>Eukaryota</taxon>
        <taxon>Rhodophyta</taxon>
        <taxon>Bangiophyceae</taxon>
        <taxon>Bangiales</taxon>
        <taxon>Bangiaceae</taxon>
        <taxon>Porphyra</taxon>
    </lineage>
</organism>
<protein>
    <recommendedName>
        <fullName evidence="7">Pre-mRNA-splicing factor 38</fullName>
    </recommendedName>
</protein>
<keyword evidence="5 7" id="KW-0508">mRNA splicing</keyword>
<name>A0A1X6NV66_PORUM</name>